<dbReference type="SMART" id="SM00347">
    <property type="entry name" value="HTH_MARR"/>
    <property type="match status" value="1"/>
</dbReference>
<dbReference type="PANTHER" id="PTHR33164">
    <property type="entry name" value="TRANSCRIPTIONAL REGULATOR, MARR FAMILY"/>
    <property type="match status" value="1"/>
</dbReference>
<dbReference type="EMBL" id="JBHUCX010000092">
    <property type="protein sequence ID" value="MFD1677471.1"/>
    <property type="molecule type" value="Genomic_DNA"/>
</dbReference>
<dbReference type="SUPFAM" id="SSF46785">
    <property type="entry name" value="Winged helix' DNA-binding domain"/>
    <property type="match status" value="1"/>
</dbReference>
<dbReference type="InterPro" id="IPR011991">
    <property type="entry name" value="ArsR-like_HTH"/>
</dbReference>
<dbReference type="Pfam" id="PF01047">
    <property type="entry name" value="MarR"/>
    <property type="match status" value="1"/>
</dbReference>
<evidence type="ECO:0000313" key="3">
    <source>
        <dbReference type="EMBL" id="MFD1677471.1"/>
    </source>
</evidence>
<protein>
    <submittedName>
        <fullName evidence="3">MarR family winged helix-turn-helix transcriptional regulator</fullName>
    </submittedName>
</protein>
<sequence>MRKLQSAEERDSSARAAQLIRSFRQVHRSMLKMMRIQADLLDLTPVQMMVLHALSEEPNLSLSDLAERVQLGCSTVSGVVKRLVEAGILERKRLEEDQRTIAIRLTEKGKQLDEQAFGDDSLMSKALRNLLQFPVENIDTLLALHQQLTEILDTEGERKRDE</sequence>
<dbReference type="InterPro" id="IPR036390">
    <property type="entry name" value="WH_DNA-bd_sf"/>
</dbReference>
<dbReference type="PROSITE" id="PS50995">
    <property type="entry name" value="HTH_MARR_2"/>
    <property type="match status" value="1"/>
</dbReference>
<evidence type="ECO:0000256" key="1">
    <source>
        <dbReference type="ARBA" id="ARBA00023125"/>
    </source>
</evidence>
<keyword evidence="1" id="KW-0238">DNA-binding</keyword>
<dbReference type="InterPro" id="IPR036388">
    <property type="entry name" value="WH-like_DNA-bd_sf"/>
</dbReference>
<feature type="domain" description="HTH marR-type" evidence="2">
    <location>
        <begin position="16"/>
        <end position="150"/>
    </location>
</feature>
<dbReference type="RefSeq" id="WP_377945362.1">
    <property type="nucleotide sequence ID" value="NZ_JBHUCX010000092.1"/>
</dbReference>
<name>A0ABW4JM08_9BACL</name>
<dbReference type="Gene3D" id="1.10.10.10">
    <property type="entry name" value="Winged helix-like DNA-binding domain superfamily/Winged helix DNA-binding domain"/>
    <property type="match status" value="1"/>
</dbReference>
<keyword evidence="4" id="KW-1185">Reference proteome</keyword>
<evidence type="ECO:0000313" key="4">
    <source>
        <dbReference type="Proteomes" id="UP001597079"/>
    </source>
</evidence>
<dbReference type="Proteomes" id="UP001597079">
    <property type="component" value="Unassembled WGS sequence"/>
</dbReference>
<dbReference type="PRINTS" id="PR00598">
    <property type="entry name" value="HTHMARR"/>
</dbReference>
<proteinExistence type="predicted"/>
<dbReference type="InterPro" id="IPR000835">
    <property type="entry name" value="HTH_MarR-typ"/>
</dbReference>
<gene>
    <name evidence="3" type="ORF">ACFSB2_22680</name>
</gene>
<evidence type="ECO:0000259" key="2">
    <source>
        <dbReference type="PROSITE" id="PS50995"/>
    </source>
</evidence>
<organism evidence="3 4">
    <name type="scientific">Alicyclobacillus fodiniaquatilis</name>
    <dbReference type="NCBI Taxonomy" id="1661150"/>
    <lineage>
        <taxon>Bacteria</taxon>
        <taxon>Bacillati</taxon>
        <taxon>Bacillota</taxon>
        <taxon>Bacilli</taxon>
        <taxon>Bacillales</taxon>
        <taxon>Alicyclobacillaceae</taxon>
        <taxon>Alicyclobacillus</taxon>
    </lineage>
</organism>
<reference evidence="4" key="1">
    <citation type="journal article" date="2019" name="Int. J. Syst. Evol. Microbiol.">
        <title>The Global Catalogue of Microorganisms (GCM) 10K type strain sequencing project: providing services to taxonomists for standard genome sequencing and annotation.</title>
        <authorList>
            <consortium name="The Broad Institute Genomics Platform"/>
            <consortium name="The Broad Institute Genome Sequencing Center for Infectious Disease"/>
            <person name="Wu L."/>
            <person name="Ma J."/>
        </authorList>
    </citation>
    <scope>NUCLEOTIDE SEQUENCE [LARGE SCALE GENOMIC DNA]</scope>
    <source>
        <strain evidence="4">CGMCC 1.12286</strain>
    </source>
</reference>
<accession>A0ABW4JM08</accession>
<dbReference type="PANTHER" id="PTHR33164:SF102">
    <property type="entry name" value="TRANSCRIPTIONAL REGULATORY PROTEIN"/>
    <property type="match status" value="1"/>
</dbReference>
<comment type="caution">
    <text evidence="3">The sequence shown here is derived from an EMBL/GenBank/DDBJ whole genome shotgun (WGS) entry which is preliminary data.</text>
</comment>
<dbReference type="CDD" id="cd00090">
    <property type="entry name" value="HTH_ARSR"/>
    <property type="match status" value="1"/>
</dbReference>
<dbReference type="InterPro" id="IPR039422">
    <property type="entry name" value="MarR/SlyA-like"/>
</dbReference>